<feature type="region of interest" description="Disordered" evidence="1">
    <location>
        <begin position="294"/>
        <end position="319"/>
    </location>
</feature>
<feature type="domain" description="Rhodopsin" evidence="3">
    <location>
        <begin position="43"/>
        <end position="276"/>
    </location>
</feature>
<dbReference type="PANTHER" id="PTHR39614:SF3">
    <property type="entry name" value="INTEGRAL MEMBRANE PROTEIN"/>
    <property type="match status" value="1"/>
</dbReference>
<feature type="transmembrane region" description="Helical" evidence="2">
    <location>
        <begin position="215"/>
        <end position="237"/>
    </location>
</feature>
<feature type="compositionally biased region" description="Polar residues" evidence="1">
    <location>
        <begin position="294"/>
        <end position="316"/>
    </location>
</feature>
<name>A0ABR4GJ95_9EURO</name>
<feature type="region of interest" description="Disordered" evidence="1">
    <location>
        <begin position="388"/>
        <end position="413"/>
    </location>
</feature>
<keyword evidence="2" id="KW-0472">Membrane</keyword>
<protein>
    <recommendedName>
        <fullName evidence="3">Rhodopsin domain-containing protein</fullName>
    </recommendedName>
</protein>
<accession>A0ABR4GJ95</accession>
<keyword evidence="5" id="KW-1185">Reference proteome</keyword>
<feature type="transmembrane region" description="Helical" evidence="2">
    <location>
        <begin position="108"/>
        <end position="129"/>
    </location>
</feature>
<comment type="caution">
    <text evidence="4">The sequence shown here is derived from an EMBL/GenBank/DDBJ whole genome shotgun (WGS) entry which is preliminary data.</text>
</comment>
<feature type="transmembrane region" description="Helical" evidence="2">
    <location>
        <begin position="249"/>
        <end position="272"/>
    </location>
</feature>
<feature type="transmembrane region" description="Helical" evidence="2">
    <location>
        <begin position="178"/>
        <end position="203"/>
    </location>
</feature>
<feature type="transmembrane region" description="Helical" evidence="2">
    <location>
        <begin position="136"/>
        <end position="158"/>
    </location>
</feature>
<evidence type="ECO:0000259" key="3">
    <source>
        <dbReference type="Pfam" id="PF20684"/>
    </source>
</evidence>
<keyword evidence="2" id="KW-0812">Transmembrane</keyword>
<sequence>MPGPTVLPGQSPPFQVVDDQHHGAWIIITVALCLVLSIVSFLIRLYVRLALNPPFGSDDWVFLGATVIAVIQASLVFGACSEGLGTAIVLLMNDQVDKIQRLLGISDILYLITLYTTKCCVVGIYLRLTPQRLHNLLSWGTLALCTLWVIPAILVLTINCGFNRPWEGGGGHCKGEVARWQFIVALDIATEVILSGLAVLLLAGLQMPLERKITIASAFFFRLPMIVFAVLHIHYLQRDVHSEDPTLDLVNAIIWAQVELHFSLIACSVFCLRPFMAAVSTNYGTAGDSTLGSSLDASKQKSGNSKYNNSNLASGSRGTGNKAVAYGVLETDFGAMKRPRAQDTKVIADDEIELVEQRSGASIGTMGSDESAKMIIRKDVQYTVEYDGADTNGNLRPGDESKYWDQYAGRQGS</sequence>
<evidence type="ECO:0000256" key="1">
    <source>
        <dbReference type="SAM" id="MobiDB-lite"/>
    </source>
</evidence>
<evidence type="ECO:0000313" key="4">
    <source>
        <dbReference type="EMBL" id="KAL2799136.1"/>
    </source>
</evidence>
<evidence type="ECO:0000256" key="2">
    <source>
        <dbReference type="SAM" id="Phobius"/>
    </source>
</evidence>
<dbReference type="EMBL" id="JBFTWV010000009">
    <property type="protein sequence ID" value="KAL2799136.1"/>
    <property type="molecule type" value="Genomic_DNA"/>
</dbReference>
<feature type="transmembrane region" description="Helical" evidence="2">
    <location>
        <begin position="59"/>
        <end position="88"/>
    </location>
</feature>
<dbReference type="Pfam" id="PF20684">
    <property type="entry name" value="Fung_rhodopsin"/>
    <property type="match status" value="1"/>
</dbReference>
<dbReference type="Proteomes" id="UP001610563">
    <property type="component" value="Unassembled WGS sequence"/>
</dbReference>
<dbReference type="PANTHER" id="PTHR39614">
    <property type="entry name" value="INTEGRAL MEMBRANE PROTEIN"/>
    <property type="match status" value="1"/>
</dbReference>
<proteinExistence type="predicted"/>
<organism evidence="4 5">
    <name type="scientific">Aspergillus keveii</name>
    <dbReference type="NCBI Taxonomy" id="714993"/>
    <lineage>
        <taxon>Eukaryota</taxon>
        <taxon>Fungi</taxon>
        <taxon>Dikarya</taxon>
        <taxon>Ascomycota</taxon>
        <taxon>Pezizomycotina</taxon>
        <taxon>Eurotiomycetes</taxon>
        <taxon>Eurotiomycetidae</taxon>
        <taxon>Eurotiales</taxon>
        <taxon>Aspergillaceae</taxon>
        <taxon>Aspergillus</taxon>
        <taxon>Aspergillus subgen. Nidulantes</taxon>
    </lineage>
</organism>
<gene>
    <name evidence="4" type="ORF">BJX66DRAFT_274444</name>
</gene>
<evidence type="ECO:0000313" key="5">
    <source>
        <dbReference type="Proteomes" id="UP001610563"/>
    </source>
</evidence>
<dbReference type="InterPro" id="IPR049326">
    <property type="entry name" value="Rhodopsin_dom_fungi"/>
</dbReference>
<keyword evidence="2" id="KW-1133">Transmembrane helix</keyword>
<feature type="transmembrane region" description="Helical" evidence="2">
    <location>
        <begin position="24"/>
        <end position="47"/>
    </location>
</feature>
<reference evidence="4 5" key="1">
    <citation type="submission" date="2024-07" db="EMBL/GenBank/DDBJ databases">
        <title>Section-level genome sequencing and comparative genomics of Aspergillus sections Usti and Cavernicolus.</title>
        <authorList>
            <consortium name="Lawrence Berkeley National Laboratory"/>
            <person name="Nybo J.L."/>
            <person name="Vesth T.C."/>
            <person name="Theobald S."/>
            <person name="Frisvad J.C."/>
            <person name="Larsen T.O."/>
            <person name="Kjaerboelling I."/>
            <person name="Rothschild-Mancinelli K."/>
            <person name="Lyhne E.K."/>
            <person name="Kogle M.E."/>
            <person name="Barry K."/>
            <person name="Clum A."/>
            <person name="Na H."/>
            <person name="Ledsgaard L."/>
            <person name="Lin J."/>
            <person name="Lipzen A."/>
            <person name="Kuo A."/>
            <person name="Riley R."/>
            <person name="Mondo S."/>
            <person name="Labutti K."/>
            <person name="Haridas S."/>
            <person name="Pangalinan J."/>
            <person name="Salamov A.A."/>
            <person name="Simmons B.A."/>
            <person name="Magnuson J.K."/>
            <person name="Chen J."/>
            <person name="Drula E."/>
            <person name="Henrissat B."/>
            <person name="Wiebenga A."/>
            <person name="Lubbers R.J."/>
            <person name="Gomes A.C."/>
            <person name="Makela M.R."/>
            <person name="Stajich J."/>
            <person name="Grigoriev I.V."/>
            <person name="Mortensen U.H."/>
            <person name="De Vries R.P."/>
            <person name="Baker S.E."/>
            <person name="Andersen M.R."/>
        </authorList>
    </citation>
    <scope>NUCLEOTIDE SEQUENCE [LARGE SCALE GENOMIC DNA]</scope>
    <source>
        <strain evidence="4 5">CBS 209.92</strain>
    </source>
</reference>